<proteinExistence type="predicted"/>
<dbReference type="EMBL" id="JBFSOO010000008">
    <property type="protein sequence ID" value="MEZ6854193.1"/>
    <property type="molecule type" value="Genomic_DNA"/>
</dbReference>
<dbReference type="RefSeq" id="WP_371150735.1">
    <property type="nucleotide sequence ID" value="NZ_JBFSOO010000008.1"/>
</dbReference>
<protein>
    <submittedName>
        <fullName evidence="1">Phage tail protein I</fullName>
    </submittedName>
</protein>
<name>A0ABV4JTX6_9BACT</name>
<comment type="caution">
    <text evidence="1">The sequence shown here is derived from an EMBL/GenBank/DDBJ whole genome shotgun (WGS) entry which is preliminary data.</text>
</comment>
<organism evidence="1 2">
    <name type="scientific">Halodesulfovibrio aestuarii</name>
    <dbReference type="NCBI Taxonomy" id="126333"/>
    <lineage>
        <taxon>Bacteria</taxon>
        <taxon>Pseudomonadati</taxon>
        <taxon>Thermodesulfobacteriota</taxon>
        <taxon>Desulfovibrionia</taxon>
        <taxon>Desulfovibrionales</taxon>
        <taxon>Desulfovibrionaceae</taxon>
        <taxon>Halodesulfovibrio</taxon>
    </lineage>
</organism>
<sequence length="205" mass="22507">MSSHLLPPSASPAERAFSEATSRLVNIPVPLRTLVSADDCPIALLPWLAWSLSVDEWEESWTEEQKRETVRQSNWIHRHKGTRGAVKRAVNALGYRVQVVEWWQAEPKGQPGTYSIEIEVDDRGVESSIYSSLMRLVDSAKNERSHLAGFCVVSGVHGVTKVAVATCCGAYCTVGPYVPSNVDAPVPYSVAARVAAYQTIIVRSL</sequence>
<dbReference type="NCBIfam" id="TIGR01634">
    <property type="entry name" value="tail_P2_I"/>
    <property type="match status" value="1"/>
</dbReference>
<evidence type="ECO:0000313" key="1">
    <source>
        <dbReference type="EMBL" id="MEZ6854193.1"/>
    </source>
</evidence>
<evidence type="ECO:0000313" key="2">
    <source>
        <dbReference type="Proteomes" id="UP001568358"/>
    </source>
</evidence>
<gene>
    <name evidence="1" type="ORF">AB2Z07_11750</name>
</gene>
<accession>A0ABV4JTX6</accession>
<dbReference type="Pfam" id="PF09684">
    <property type="entry name" value="Tail_P2_I"/>
    <property type="match status" value="1"/>
</dbReference>
<keyword evidence="2" id="KW-1185">Reference proteome</keyword>
<dbReference type="InterPro" id="IPR006521">
    <property type="entry name" value="Tail_protein_I"/>
</dbReference>
<reference evidence="1 2" key="1">
    <citation type="submission" date="2024-07" db="EMBL/GenBank/DDBJ databases">
        <title>Active virus-host system and metabolic interactions in a Lokiarchaeon culture.</title>
        <authorList>
            <person name="Ponce Toledo R.I."/>
            <person name="Rodrigues Oliveira T."/>
            <person name="Schleper C."/>
        </authorList>
    </citation>
    <scope>NUCLEOTIDE SEQUENCE [LARGE SCALE GENOMIC DNA]</scope>
    <source>
        <strain evidence="1 2">B35</strain>
    </source>
</reference>
<dbReference type="Proteomes" id="UP001568358">
    <property type="component" value="Unassembled WGS sequence"/>
</dbReference>